<keyword evidence="3" id="KW-1185">Reference proteome</keyword>
<reference evidence="2 3" key="1">
    <citation type="submission" date="2024-05" db="EMBL/GenBank/DDBJ databases">
        <title>Genetic variation in Jamaican populations of the coffee berry borer (Hypothenemus hampei).</title>
        <authorList>
            <person name="Errbii M."/>
            <person name="Myrie A."/>
        </authorList>
    </citation>
    <scope>NUCLEOTIDE SEQUENCE [LARGE SCALE GENOMIC DNA]</scope>
    <source>
        <strain evidence="2">JA-Hopewell-2020-01-JO</strain>
        <tissue evidence="2">Whole body</tissue>
    </source>
</reference>
<keyword evidence="1" id="KW-0175">Coiled coil</keyword>
<gene>
    <name evidence="2" type="ORF">ABEB36_013924</name>
</gene>
<dbReference type="Proteomes" id="UP001566132">
    <property type="component" value="Unassembled WGS sequence"/>
</dbReference>
<accession>A0ABD1E8E8</accession>
<protein>
    <submittedName>
        <fullName evidence="2">Uncharacterized protein</fullName>
    </submittedName>
</protein>
<feature type="coiled-coil region" evidence="1">
    <location>
        <begin position="276"/>
        <end position="418"/>
    </location>
</feature>
<comment type="caution">
    <text evidence="2">The sequence shown here is derived from an EMBL/GenBank/DDBJ whole genome shotgun (WGS) entry which is preliminary data.</text>
</comment>
<evidence type="ECO:0000313" key="3">
    <source>
        <dbReference type="Proteomes" id="UP001566132"/>
    </source>
</evidence>
<dbReference type="AlphaFoldDB" id="A0ABD1E8E8"/>
<dbReference type="EMBL" id="JBDJPC010000011">
    <property type="protein sequence ID" value="KAL1490009.1"/>
    <property type="molecule type" value="Genomic_DNA"/>
</dbReference>
<name>A0ABD1E8E8_HYPHA</name>
<feature type="coiled-coil region" evidence="1">
    <location>
        <begin position="205"/>
        <end position="239"/>
    </location>
</feature>
<sequence>MSKLWQESVKIIDIFENELKVYQGGYENFVPKKDYQMLKRMYEKKIQKLEEKLNSSETKLEEAKNKIESKHYEVDQSLETQIEALKIVKNLEGEILTLQHRLKITGDEKIQLERVIGEKEHEMQNLKQLNQNYLNRVSEALNCVEAALNEKDAAIYREQETKKENEKIVEEMTEFVIEFKKKIIDDRNTLESVFSAKEVYLTENLEKANKEIHDKNNKIDSLNKKIAVLENEIDRIHKGHCSLEERDSNKLLILEKNLESTFQKLLLSEKQNIQLISEKEALNRELEQMAGIYEKNLKAKEIEIATLKIRTMTLQQEFESDYGQMNGVKEQMIKVNEQISKSEKEKYEKSLEEKMNYLAKKYNENIKELQMQIDKKNEINNQWRQESKLIITNLEKIISKLKHEFQIAKNDNKNLKENFKKSDAKTKQYRLFLDLISKDLTNITQSTLEKKINK</sequence>
<feature type="coiled-coil region" evidence="1">
    <location>
        <begin position="109"/>
        <end position="136"/>
    </location>
</feature>
<feature type="coiled-coil region" evidence="1">
    <location>
        <begin position="32"/>
        <end position="73"/>
    </location>
</feature>
<organism evidence="2 3">
    <name type="scientific">Hypothenemus hampei</name>
    <name type="common">Coffee berry borer</name>
    <dbReference type="NCBI Taxonomy" id="57062"/>
    <lineage>
        <taxon>Eukaryota</taxon>
        <taxon>Metazoa</taxon>
        <taxon>Ecdysozoa</taxon>
        <taxon>Arthropoda</taxon>
        <taxon>Hexapoda</taxon>
        <taxon>Insecta</taxon>
        <taxon>Pterygota</taxon>
        <taxon>Neoptera</taxon>
        <taxon>Endopterygota</taxon>
        <taxon>Coleoptera</taxon>
        <taxon>Polyphaga</taxon>
        <taxon>Cucujiformia</taxon>
        <taxon>Curculionidae</taxon>
        <taxon>Scolytinae</taxon>
        <taxon>Hypothenemus</taxon>
    </lineage>
</organism>
<evidence type="ECO:0000313" key="2">
    <source>
        <dbReference type="EMBL" id="KAL1490009.1"/>
    </source>
</evidence>
<evidence type="ECO:0000256" key="1">
    <source>
        <dbReference type="SAM" id="Coils"/>
    </source>
</evidence>
<proteinExistence type="predicted"/>